<evidence type="ECO:0000256" key="2">
    <source>
        <dbReference type="SAM" id="SignalP"/>
    </source>
</evidence>
<keyword evidence="2" id="KW-0732">Signal</keyword>
<sequence>MRIATRVIPLLAAALVVACQADAPEPVLDTASPATADTALQPARSTDTATVPVPEPANAATPAPGFVDRTWVVQASSAVAEGTTYRFNGDGRLEITGPDGGAPMAGEWRALDESRIEMTEEGIDYTVDILERGDARLRLRSHNPGEPVDITLVPAAAPAQ</sequence>
<evidence type="ECO:0000313" key="3">
    <source>
        <dbReference type="EMBL" id="MBZ4040164.1"/>
    </source>
</evidence>
<dbReference type="Proteomes" id="UP001430954">
    <property type="component" value="Unassembled WGS sequence"/>
</dbReference>
<name>A0ABS7T8F5_9GAMM</name>
<dbReference type="PROSITE" id="PS51257">
    <property type="entry name" value="PROKAR_LIPOPROTEIN"/>
    <property type="match status" value="1"/>
</dbReference>
<dbReference type="EMBL" id="JAINZW010000005">
    <property type="protein sequence ID" value="MBZ4040164.1"/>
    <property type="molecule type" value="Genomic_DNA"/>
</dbReference>
<comment type="caution">
    <text evidence="3">The sequence shown here is derived from an EMBL/GenBank/DDBJ whole genome shotgun (WGS) entry which is preliminary data.</text>
</comment>
<keyword evidence="4" id="KW-1185">Reference proteome</keyword>
<accession>A0ABS7T8F5</accession>
<dbReference type="RefSeq" id="WP_223676618.1">
    <property type="nucleotide sequence ID" value="NZ_JAINZW010000005.1"/>
</dbReference>
<proteinExistence type="predicted"/>
<feature type="chain" id="PRO_5047488501" evidence="2">
    <location>
        <begin position="24"/>
        <end position="160"/>
    </location>
</feature>
<reference evidence="3 4" key="1">
    <citation type="submission" date="2021-09" db="EMBL/GenBank/DDBJ databases">
        <title>Lysobacter sp. 13A isolated from the river sediment.</title>
        <authorList>
            <person name="Liu H."/>
            <person name="Li S."/>
            <person name="Mao S."/>
        </authorList>
    </citation>
    <scope>NUCLEOTIDE SEQUENCE [LARGE SCALE GENOMIC DNA]</scope>
    <source>
        <strain evidence="3 4">13A</strain>
    </source>
</reference>
<gene>
    <name evidence="3" type="ORF">K6753_11545</name>
</gene>
<evidence type="ECO:0000256" key="1">
    <source>
        <dbReference type="SAM" id="MobiDB-lite"/>
    </source>
</evidence>
<feature type="region of interest" description="Disordered" evidence="1">
    <location>
        <begin position="29"/>
        <end position="62"/>
    </location>
</feature>
<organism evidence="3 4">
    <name type="scientific">Novilysobacter selenitireducens</name>
    <dbReference type="NCBI Taxonomy" id="2872639"/>
    <lineage>
        <taxon>Bacteria</taxon>
        <taxon>Pseudomonadati</taxon>
        <taxon>Pseudomonadota</taxon>
        <taxon>Gammaproteobacteria</taxon>
        <taxon>Lysobacterales</taxon>
        <taxon>Lysobacteraceae</taxon>
        <taxon>Novilysobacter</taxon>
    </lineage>
</organism>
<feature type="signal peptide" evidence="2">
    <location>
        <begin position="1"/>
        <end position="23"/>
    </location>
</feature>
<protein>
    <submittedName>
        <fullName evidence="3">Uncharacterized protein</fullName>
    </submittedName>
</protein>
<evidence type="ECO:0000313" key="4">
    <source>
        <dbReference type="Proteomes" id="UP001430954"/>
    </source>
</evidence>